<evidence type="ECO:0000313" key="1">
    <source>
        <dbReference type="EMBL" id="RNE96942.1"/>
    </source>
</evidence>
<evidence type="ECO:0000313" key="2">
    <source>
        <dbReference type="Proteomes" id="UP000283634"/>
    </source>
</evidence>
<name>A0A3R7KAS0_TRYRA</name>
<gene>
    <name evidence="1" type="ORF">TraAM80_09571</name>
</gene>
<reference evidence="1 2" key="1">
    <citation type="journal article" date="2018" name="BMC Genomics">
        <title>Genomic comparison of Trypanosoma conorhini and Trypanosoma rangeli to Trypanosoma cruzi strains of high and low virulence.</title>
        <authorList>
            <person name="Bradwell K.R."/>
            <person name="Koparde V.N."/>
            <person name="Matveyev A.V."/>
            <person name="Serrano M.G."/>
            <person name="Alves J.M."/>
            <person name="Parikh H."/>
            <person name="Huang B."/>
            <person name="Lee V."/>
            <person name="Espinosa-Alvarez O."/>
            <person name="Ortiz P.A."/>
            <person name="Costa-Martins A.G."/>
            <person name="Teixeira M.M."/>
            <person name="Buck G.A."/>
        </authorList>
    </citation>
    <scope>NUCLEOTIDE SEQUENCE [LARGE SCALE GENOMIC DNA]</scope>
    <source>
        <strain evidence="1 2">AM80</strain>
    </source>
</reference>
<comment type="caution">
    <text evidence="1">The sequence shown here is derived from an EMBL/GenBank/DDBJ whole genome shotgun (WGS) entry which is preliminary data.</text>
</comment>
<dbReference type="AlphaFoldDB" id="A0A3R7KAS0"/>
<dbReference type="EMBL" id="MKGL01000622">
    <property type="protein sequence ID" value="RNE96942.1"/>
    <property type="molecule type" value="Genomic_DNA"/>
</dbReference>
<dbReference type="GeneID" id="40333504"/>
<keyword evidence="2" id="KW-1185">Reference proteome</keyword>
<dbReference type="RefSeq" id="XP_029233900.1">
    <property type="nucleotide sequence ID" value="XM_029386246.1"/>
</dbReference>
<sequence length="104" mass="11685">MRTKRRHGHVVGLRLCLAVTLRRHRDASRLCRTMFWVKVHGWRWKASNGQSGLPSSSVDALPSAEYKVNMAVICRRVGLGVPVREVRVRCAVCVVFSLVFVVAA</sequence>
<accession>A0A3R7KAS0</accession>
<organism evidence="1 2">
    <name type="scientific">Trypanosoma rangeli</name>
    <dbReference type="NCBI Taxonomy" id="5698"/>
    <lineage>
        <taxon>Eukaryota</taxon>
        <taxon>Discoba</taxon>
        <taxon>Euglenozoa</taxon>
        <taxon>Kinetoplastea</taxon>
        <taxon>Metakinetoplastina</taxon>
        <taxon>Trypanosomatida</taxon>
        <taxon>Trypanosomatidae</taxon>
        <taxon>Trypanosoma</taxon>
        <taxon>Herpetosoma</taxon>
    </lineage>
</organism>
<proteinExistence type="predicted"/>
<protein>
    <submittedName>
        <fullName evidence="1">Uncharacterized protein</fullName>
    </submittedName>
</protein>
<dbReference type="Proteomes" id="UP000283634">
    <property type="component" value="Unassembled WGS sequence"/>
</dbReference>